<dbReference type="InterPro" id="IPR004358">
    <property type="entry name" value="Sig_transdc_His_kin-like_C"/>
</dbReference>
<feature type="domain" description="Histidine kinase" evidence="9">
    <location>
        <begin position="204"/>
        <end position="412"/>
    </location>
</feature>
<dbReference type="AlphaFoldDB" id="A0A4R3VBC8"/>
<dbReference type="EC" id="2.7.13.3" evidence="2"/>
<gene>
    <name evidence="10" type="ORF">EV671_10077</name>
</gene>
<evidence type="ECO:0000313" key="10">
    <source>
        <dbReference type="EMBL" id="TCV00878.1"/>
    </source>
</evidence>
<keyword evidence="6" id="KW-0067">ATP-binding</keyword>
<keyword evidence="11" id="KW-1185">Reference proteome</keyword>
<dbReference type="PROSITE" id="PS50109">
    <property type="entry name" value="HIS_KIN"/>
    <property type="match status" value="1"/>
</dbReference>
<evidence type="ECO:0000256" key="4">
    <source>
        <dbReference type="ARBA" id="ARBA00022741"/>
    </source>
</evidence>
<dbReference type="EMBL" id="SMBU01000007">
    <property type="protein sequence ID" value="TCV00878.1"/>
    <property type="molecule type" value="Genomic_DNA"/>
</dbReference>
<dbReference type="SMART" id="SM00387">
    <property type="entry name" value="HATPase_c"/>
    <property type="match status" value="1"/>
</dbReference>
<proteinExistence type="predicted"/>
<dbReference type="GO" id="GO:0000160">
    <property type="term" value="P:phosphorelay signal transduction system"/>
    <property type="evidence" value="ECO:0007669"/>
    <property type="project" value="UniProtKB-KW"/>
</dbReference>
<protein>
    <recommendedName>
        <fullName evidence="2">histidine kinase</fullName>
        <ecNumber evidence="2">2.7.13.3</ecNumber>
    </recommendedName>
</protein>
<keyword evidence="7" id="KW-0902">Two-component regulatory system</keyword>
<evidence type="ECO:0000259" key="9">
    <source>
        <dbReference type="PROSITE" id="PS50109"/>
    </source>
</evidence>
<organism evidence="10 11">
    <name type="scientific">Roseateles saccharophilus</name>
    <name type="common">Pseudomonas saccharophila</name>
    <dbReference type="NCBI Taxonomy" id="304"/>
    <lineage>
        <taxon>Bacteria</taxon>
        <taxon>Pseudomonadati</taxon>
        <taxon>Pseudomonadota</taxon>
        <taxon>Betaproteobacteria</taxon>
        <taxon>Burkholderiales</taxon>
        <taxon>Sphaerotilaceae</taxon>
        <taxon>Roseateles</taxon>
    </lineage>
</organism>
<evidence type="ECO:0000256" key="3">
    <source>
        <dbReference type="ARBA" id="ARBA00022679"/>
    </source>
</evidence>
<evidence type="ECO:0000256" key="7">
    <source>
        <dbReference type="ARBA" id="ARBA00023012"/>
    </source>
</evidence>
<dbReference type="GO" id="GO:0004673">
    <property type="term" value="F:protein histidine kinase activity"/>
    <property type="evidence" value="ECO:0007669"/>
    <property type="project" value="UniProtKB-EC"/>
</dbReference>
<dbReference type="Proteomes" id="UP000295110">
    <property type="component" value="Unassembled WGS sequence"/>
</dbReference>
<keyword evidence="3" id="KW-0808">Transferase</keyword>
<dbReference type="OrthoDB" id="1931120at2"/>
<dbReference type="Pfam" id="PF02518">
    <property type="entry name" value="HATPase_c"/>
    <property type="match status" value="1"/>
</dbReference>
<evidence type="ECO:0000256" key="8">
    <source>
        <dbReference type="SAM" id="MobiDB-lite"/>
    </source>
</evidence>
<comment type="caution">
    <text evidence="10">The sequence shown here is derived from an EMBL/GenBank/DDBJ whole genome shotgun (WGS) entry which is preliminary data.</text>
</comment>
<sequence length="412" mass="42455">MVFETGPKTSRDGLSDAGRRAGGLHAAGHDRTRVALASVALAASAAAGVATLGSPRALVACALAALASAALGWTALARLARPREPLPPDPLPAPRPDLDAALEHAPLALWRLVAGQAPLPLNAAARRLIAPGRAVEPASLLALLDAGPGRRIVTLPTEHGQERAVLAVSALTVQGQAWRLAALAPIESELETETLVAWRQLVQVLTHEIMNSLTPIASLAASAPALLEAGEPAELQAALAALARRAAHLQGFVERYRSVSQPPAPTLADTPLLPLLQAVQRLVAPAWGAAGGTVDIDVEPASLALRTDAGQLEQVLINLAQNALQACTGRPAPALRIEARLSRGARLRLTVADNGPGVPPGLEARIFTPFFTTREGGSGVGLAVVRQLVHGLGGTVRHAKRPGGGACFVLTF</sequence>
<accession>A0A4R3VBC8</accession>
<feature type="compositionally biased region" description="Basic and acidic residues" evidence="8">
    <location>
        <begin position="9"/>
        <end position="19"/>
    </location>
</feature>
<name>A0A4R3VBC8_ROSSA</name>
<dbReference type="InterPro" id="IPR003594">
    <property type="entry name" value="HATPase_dom"/>
</dbReference>
<dbReference type="InterPro" id="IPR005467">
    <property type="entry name" value="His_kinase_dom"/>
</dbReference>
<evidence type="ECO:0000256" key="5">
    <source>
        <dbReference type="ARBA" id="ARBA00022777"/>
    </source>
</evidence>
<dbReference type="PANTHER" id="PTHR43065">
    <property type="entry name" value="SENSOR HISTIDINE KINASE"/>
    <property type="match status" value="1"/>
</dbReference>
<feature type="region of interest" description="Disordered" evidence="8">
    <location>
        <begin position="1"/>
        <end position="25"/>
    </location>
</feature>
<dbReference type="PRINTS" id="PR00344">
    <property type="entry name" value="BCTRLSENSOR"/>
</dbReference>
<keyword evidence="5 10" id="KW-0418">Kinase</keyword>
<evidence type="ECO:0000256" key="6">
    <source>
        <dbReference type="ARBA" id="ARBA00022840"/>
    </source>
</evidence>
<evidence type="ECO:0000313" key="11">
    <source>
        <dbReference type="Proteomes" id="UP000295110"/>
    </source>
</evidence>
<evidence type="ECO:0000256" key="2">
    <source>
        <dbReference type="ARBA" id="ARBA00012438"/>
    </source>
</evidence>
<keyword evidence="4" id="KW-0547">Nucleotide-binding</keyword>
<dbReference type="GO" id="GO:0005524">
    <property type="term" value="F:ATP binding"/>
    <property type="evidence" value="ECO:0007669"/>
    <property type="project" value="UniProtKB-KW"/>
</dbReference>
<dbReference type="SUPFAM" id="SSF55874">
    <property type="entry name" value="ATPase domain of HSP90 chaperone/DNA topoisomerase II/histidine kinase"/>
    <property type="match status" value="1"/>
</dbReference>
<dbReference type="InterPro" id="IPR036890">
    <property type="entry name" value="HATPase_C_sf"/>
</dbReference>
<reference evidence="10 11" key="1">
    <citation type="submission" date="2019-03" db="EMBL/GenBank/DDBJ databases">
        <title>Genomic Encyclopedia of Type Strains, Phase IV (KMG-IV): sequencing the most valuable type-strain genomes for metagenomic binning, comparative biology and taxonomic classification.</title>
        <authorList>
            <person name="Goeker M."/>
        </authorList>
    </citation>
    <scope>NUCLEOTIDE SEQUENCE [LARGE SCALE GENOMIC DNA]</scope>
    <source>
        <strain evidence="10 11">DSM 654</strain>
    </source>
</reference>
<dbReference type="Gene3D" id="3.30.565.10">
    <property type="entry name" value="Histidine kinase-like ATPase, C-terminal domain"/>
    <property type="match status" value="1"/>
</dbReference>
<evidence type="ECO:0000256" key="1">
    <source>
        <dbReference type="ARBA" id="ARBA00000085"/>
    </source>
</evidence>
<comment type="catalytic activity">
    <reaction evidence="1">
        <text>ATP + protein L-histidine = ADP + protein N-phospho-L-histidine.</text>
        <dbReference type="EC" id="2.7.13.3"/>
    </reaction>
</comment>
<dbReference type="PANTHER" id="PTHR43065:SF46">
    <property type="entry name" value="C4-DICARBOXYLATE TRANSPORT SENSOR PROTEIN DCTB"/>
    <property type="match status" value="1"/>
</dbReference>